<dbReference type="RefSeq" id="WP_125408094.1">
    <property type="nucleotide sequence ID" value="NZ_JBEHHI010000001.1"/>
</dbReference>
<dbReference type="Proteomes" id="UP001560019">
    <property type="component" value="Unassembled WGS sequence"/>
</dbReference>
<feature type="transmembrane region" description="Helical" evidence="1">
    <location>
        <begin position="60"/>
        <end position="87"/>
    </location>
</feature>
<name>A0ABV3XPL4_9RHOB</name>
<evidence type="ECO:0000313" key="3">
    <source>
        <dbReference type="Proteomes" id="UP001560019"/>
    </source>
</evidence>
<dbReference type="EMBL" id="JBEHHI010000001">
    <property type="protein sequence ID" value="MEX5727149.1"/>
    <property type="molecule type" value="Genomic_DNA"/>
</dbReference>
<sequence length="122" mass="12978">MTDDPSLESDLDRMFRAARADAPEPSAALMARILADAEAERPRARQVVPRRRRRLRSAAMSALAGLGGWPALGGLATAGLAGLWIGYSAPAELETLTAGWLGTQGYDLVDLVPTADLYLQEG</sequence>
<evidence type="ECO:0000313" key="2">
    <source>
        <dbReference type="EMBL" id="MEX5727149.1"/>
    </source>
</evidence>
<accession>A0ABV3XPL4</accession>
<proteinExistence type="predicted"/>
<keyword evidence="1" id="KW-0812">Transmembrane</keyword>
<reference evidence="2 3" key="1">
    <citation type="submission" date="2024-06" db="EMBL/GenBank/DDBJ databases">
        <title>Genome of Rhodovulum iodosum, a marine photoferrotroph.</title>
        <authorList>
            <person name="Bianchini G."/>
            <person name="Nikeleit V."/>
            <person name="Kappler A."/>
            <person name="Bryce C."/>
            <person name="Sanchez-Baracaldo P."/>
        </authorList>
    </citation>
    <scope>NUCLEOTIDE SEQUENCE [LARGE SCALE GENOMIC DNA]</scope>
    <source>
        <strain evidence="2 3">UT/N1</strain>
    </source>
</reference>
<gene>
    <name evidence="2" type="ORF">Ga0609869_000502</name>
</gene>
<keyword evidence="3" id="KW-1185">Reference proteome</keyword>
<organism evidence="2 3">
    <name type="scientific">Rhodovulum iodosum</name>
    <dbReference type="NCBI Taxonomy" id="68291"/>
    <lineage>
        <taxon>Bacteria</taxon>
        <taxon>Pseudomonadati</taxon>
        <taxon>Pseudomonadota</taxon>
        <taxon>Alphaproteobacteria</taxon>
        <taxon>Rhodobacterales</taxon>
        <taxon>Paracoccaceae</taxon>
        <taxon>Rhodovulum</taxon>
    </lineage>
</organism>
<keyword evidence="1" id="KW-0472">Membrane</keyword>
<evidence type="ECO:0008006" key="4">
    <source>
        <dbReference type="Google" id="ProtNLM"/>
    </source>
</evidence>
<comment type="caution">
    <text evidence="2">The sequence shown here is derived from an EMBL/GenBank/DDBJ whole genome shotgun (WGS) entry which is preliminary data.</text>
</comment>
<evidence type="ECO:0000256" key="1">
    <source>
        <dbReference type="SAM" id="Phobius"/>
    </source>
</evidence>
<keyword evidence="1" id="KW-1133">Transmembrane helix</keyword>
<protein>
    <recommendedName>
        <fullName evidence="4">Dihydroorotate dehydrogenase</fullName>
    </recommendedName>
</protein>